<dbReference type="Pfam" id="PF00083">
    <property type="entry name" value="Sugar_tr"/>
    <property type="match status" value="1"/>
</dbReference>
<keyword evidence="8" id="KW-0813">Transport</keyword>
<comment type="similarity">
    <text evidence="7">Belongs to the major facilitator superfamily. Sugar transporter (TC 2.A.1.1) family. Trehalose transporter subfamily.</text>
</comment>
<dbReference type="PROSITE" id="PS00217">
    <property type="entry name" value="SUGAR_TRANSPORT_2"/>
    <property type="match status" value="1"/>
</dbReference>
<feature type="transmembrane region" description="Helical" evidence="10">
    <location>
        <begin position="339"/>
        <end position="363"/>
    </location>
</feature>
<dbReference type="InterPro" id="IPR044775">
    <property type="entry name" value="MFS_ERD6/Tret1-like"/>
</dbReference>
<feature type="transmembrane region" description="Helical" evidence="10">
    <location>
        <begin position="370"/>
        <end position="392"/>
    </location>
</feature>
<evidence type="ECO:0000256" key="6">
    <source>
        <dbReference type="ARBA" id="ARBA00023180"/>
    </source>
</evidence>
<dbReference type="InterPro" id="IPR020846">
    <property type="entry name" value="MFS_dom"/>
</dbReference>
<evidence type="ECO:0000256" key="1">
    <source>
        <dbReference type="ARBA" id="ARBA00004651"/>
    </source>
</evidence>
<dbReference type="PANTHER" id="PTHR48021:SF1">
    <property type="entry name" value="GH07001P-RELATED"/>
    <property type="match status" value="1"/>
</dbReference>
<dbReference type="GO" id="GO:0005886">
    <property type="term" value="C:plasma membrane"/>
    <property type="evidence" value="ECO:0007669"/>
    <property type="project" value="UniProtKB-SubCell"/>
</dbReference>
<feature type="transmembrane region" description="Helical" evidence="10">
    <location>
        <begin position="404"/>
        <end position="429"/>
    </location>
</feature>
<feature type="transmembrane region" description="Helical" evidence="10">
    <location>
        <begin position="138"/>
        <end position="156"/>
    </location>
</feature>
<dbReference type="PANTHER" id="PTHR48021">
    <property type="match status" value="1"/>
</dbReference>
<evidence type="ECO:0000259" key="11">
    <source>
        <dbReference type="PROSITE" id="PS50850"/>
    </source>
</evidence>
<dbReference type="PROSITE" id="PS50850">
    <property type="entry name" value="MFS"/>
    <property type="match status" value="1"/>
</dbReference>
<protein>
    <recommendedName>
        <fullName evidence="11">Major facilitator superfamily (MFS) profile domain-containing protein</fullName>
    </recommendedName>
</protein>
<feature type="transmembrane region" description="Helical" evidence="10">
    <location>
        <begin position="222"/>
        <end position="242"/>
    </location>
</feature>
<dbReference type="InterPro" id="IPR050549">
    <property type="entry name" value="MFS_Trehalose_Transporter"/>
</dbReference>
<evidence type="ECO:0000313" key="13">
    <source>
        <dbReference type="Proteomes" id="UP001152759"/>
    </source>
</evidence>
<sequence length="529" mass="58098">MDFQLFRAKKLKSSILKLGLKATVDHMRARRENLEPLLDHKDMDKKTAFSIEVLEPVVRKESKKTTQYVAALTATIGGFIAGNILAWSSPAGPKLMDGEYGFPVTEDDMSWVGGIMAIGAIIGCIITGLTVDVFGRKNLMLFLVAPTTIGWCAIIWAESVFILCCGRFLLGAACGSFSIVCPMYTGEIGENSIRGTLGTYFQLQIVIGILFVYLIGSILNTFWMSITCAVIPLVYAGLMGLMPESPTFHFKKGEVENAKMSLQWFRGPEYDINGEIKEMLDIIDRDEREKVPLAIAIRSKAAKKGFVIGLGIMFFQQFSGINAVIFYTTQIFQSAGSTIPPDLCTIMTGVVSVISCYIATVIVDKLGRRLLLLTSGTVMALCCGVLGGYFYMLKHNMDVSNIGWLPIACVCGFNIAFSLGFGPIPWMLVGEIFSSQIKGTASSIACLFNWACVFMVTKFFSVIAEMFGSYSTFWFFTAMLVTAIAFTFFVVPETKGKSFEQIQSELSGENESQSEASTVSAYPSKDLKY</sequence>
<dbReference type="Gene3D" id="1.20.1250.20">
    <property type="entry name" value="MFS general substrate transporter like domains"/>
    <property type="match status" value="1"/>
</dbReference>
<dbReference type="InterPro" id="IPR005828">
    <property type="entry name" value="MFS_sugar_transport-like"/>
</dbReference>
<organism evidence="12 13">
    <name type="scientific">Bemisia tabaci</name>
    <name type="common">Sweetpotato whitefly</name>
    <name type="synonym">Aleurodes tabaci</name>
    <dbReference type="NCBI Taxonomy" id="7038"/>
    <lineage>
        <taxon>Eukaryota</taxon>
        <taxon>Metazoa</taxon>
        <taxon>Ecdysozoa</taxon>
        <taxon>Arthropoda</taxon>
        <taxon>Hexapoda</taxon>
        <taxon>Insecta</taxon>
        <taxon>Pterygota</taxon>
        <taxon>Neoptera</taxon>
        <taxon>Paraneoptera</taxon>
        <taxon>Hemiptera</taxon>
        <taxon>Sternorrhyncha</taxon>
        <taxon>Aleyrodoidea</taxon>
        <taxon>Aleyrodidae</taxon>
        <taxon>Aleyrodinae</taxon>
        <taxon>Bemisia</taxon>
    </lineage>
</organism>
<dbReference type="NCBIfam" id="TIGR00879">
    <property type="entry name" value="SP"/>
    <property type="match status" value="1"/>
</dbReference>
<evidence type="ECO:0000313" key="12">
    <source>
        <dbReference type="EMBL" id="CAH0394705.1"/>
    </source>
</evidence>
<dbReference type="AlphaFoldDB" id="A0A9P0AM39"/>
<evidence type="ECO:0000256" key="7">
    <source>
        <dbReference type="ARBA" id="ARBA00024348"/>
    </source>
</evidence>
<keyword evidence="3 10" id="KW-0812">Transmembrane</keyword>
<feature type="transmembrane region" description="Helical" evidence="10">
    <location>
        <begin position="306"/>
        <end position="327"/>
    </location>
</feature>
<dbReference type="InterPro" id="IPR003663">
    <property type="entry name" value="Sugar/inositol_transpt"/>
</dbReference>
<evidence type="ECO:0000256" key="4">
    <source>
        <dbReference type="ARBA" id="ARBA00022989"/>
    </source>
</evidence>
<dbReference type="PRINTS" id="PR00171">
    <property type="entry name" value="SUGRTRNSPORT"/>
</dbReference>
<evidence type="ECO:0000256" key="3">
    <source>
        <dbReference type="ARBA" id="ARBA00022692"/>
    </source>
</evidence>
<dbReference type="GO" id="GO:0051119">
    <property type="term" value="F:sugar transmembrane transporter activity"/>
    <property type="evidence" value="ECO:0007669"/>
    <property type="project" value="InterPro"/>
</dbReference>
<feature type="transmembrane region" description="Helical" evidence="10">
    <location>
        <begin position="168"/>
        <end position="185"/>
    </location>
</feature>
<feature type="transmembrane region" description="Helical" evidence="10">
    <location>
        <begin position="109"/>
        <end position="131"/>
    </location>
</feature>
<keyword evidence="13" id="KW-1185">Reference proteome</keyword>
<feature type="transmembrane region" description="Helical" evidence="10">
    <location>
        <begin position="68"/>
        <end position="89"/>
    </location>
</feature>
<keyword evidence="4 10" id="KW-1133">Transmembrane helix</keyword>
<comment type="subcellular location">
    <subcellularLocation>
        <location evidence="1">Cell membrane</location>
        <topology evidence="1">Multi-pass membrane protein</topology>
    </subcellularLocation>
</comment>
<feature type="region of interest" description="Disordered" evidence="9">
    <location>
        <begin position="503"/>
        <end position="529"/>
    </location>
</feature>
<dbReference type="InterPro" id="IPR036259">
    <property type="entry name" value="MFS_trans_sf"/>
</dbReference>
<dbReference type="Proteomes" id="UP001152759">
    <property type="component" value="Chromosome 8"/>
</dbReference>
<dbReference type="CDD" id="cd17358">
    <property type="entry name" value="MFS_GLUT6_8_Class3_like"/>
    <property type="match status" value="1"/>
</dbReference>
<reference evidence="12" key="1">
    <citation type="submission" date="2021-12" db="EMBL/GenBank/DDBJ databases">
        <authorList>
            <person name="King R."/>
        </authorList>
    </citation>
    <scope>NUCLEOTIDE SEQUENCE</scope>
</reference>
<accession>A0A9P0AM39</accession>
<feature type="transmembrane region" description="Helical" evidence="10">
    <location>
        <begin position="441"/>
        <end position="461"/>
    </location>
</feature>
<feature type="domain" description="Major facilitator superfamily (MFS) profile" evidence="11">
    <location>
        <begin position="70"/>
        <end position="495"/>
    </location>
</feature>
<feature type="transmembrane region" description="Helical" evidence="10">
    <location>
        <begin position="473"/>
        <end position="491"/>
    </location>
</feature>
<proteinExistence type="inferred from homology"/>
<dbReference type="EMBL" id="OU963869">
    <property type="protein sequence ID" value="CAH0394705.1"/>
    <property type="molecule type" value="Genomic_DNA"/>
</dbReference>
<evidence type="ECO:0000256" key="5">
    <source>
        <dbReference type="ARBA" id="ARBA00023136"/>
    </source>
</evidence>
<evidence type="ECO:0000256" key="8">
    <source>
        <dbReference type="RuleBase" id="RU003346"/>
    </source>
</evidence>
<dbReference type="FunFam" id="1.20.1250.20:FF:000055">
    <property type="entry name" value="Facilitated trehalose transporter Tret1-2 homolog"/>
    <property type="match status" value="1"/>
</dbReference>
<feature type="compositionally biased region" description="Polar residues" evidence="9">
    <location>
        <begin position="503"/>
        <end position="521"/>
    </location>
</feature>
<name>A0A9P0AM39_BEMTA</name>
<evidence type="ECO:0000256" key="9">
    <source>
        <dbReference type="SAM" id="MobiDB-lite"/>
    </source>
</evidence>
<dbReference type="SUPFAM" id="SSF103473">
    <property type="entry name" value="MFS general substrate transporter"/>
    <property type="match status" value="1"/>
</dbReference>
<dbReference type="InterPro" id="IPR005829">
    <property type="entry name" value="Sugar_transporter_CS"/>
</dbReference>
<keyword evidence="2" id="KW-1003">Cell membrane</keyword>
<keyword evidence="6" id="KW-0325">Glycoprotein</keyword>
<gene>
    <name evidence="12" type="ORF">BEMITA_LOCUS12972</name>
</gene>
<evidence type="ECO:0000256" key="2">
    <source>
        <dbReference type="ARBA" id="ARBA00022475"/>
    </source>
</evidence>
<keyword evidence="5 10" id="KW-0472">Membrane</keyword>
<evidence type="ECO:0000256" key="10">
    <source>
        <dbReference type="SAM" id="Phobius"/>
    </source>
</evidence>
<feature type="transmembrane region" description="Helical" evidence="10">
    <location>
        <begin position="197"/>
        <end position="216"/>
    </location>
</feature>